<dbReference type="GO" id="GO:0009103">
    <property type="term" value="P:lipopolysaccharide biosynthetic process"/>
    <property type="evidence" value="ECO:0007669"/>
    <property type="project" value="TreeGrafter"/>
</dbReference>
<evidence type="ECO:0000259" key="2">
    <source>
        <dbReference type="Pfam" id="PF00534"/>
    </source>
</evidence>
<dbReference type="Proteomes" id="UP000034307">
    <property type="component" value="Unassembled WGS sequence"/>
</dbReference>
<proteinExistence type="predicted"/>
<feature type="domain" description="Glycosyl transferase family 1" evidence="2">
    <location>
        <begin position="218"/>
        <end position="300"/>
    </location>
</feature>
<dbReference type="InterPro" id="IPR001296">
    <property type="entry name" value="Glyco_trans_1"/>
</dbReference>
<dbReference type="SUPFAM" id="SSF53756">
    <property type="entry name" value="UDP-Glycosyltransferase/glycogen phosphorylase"/>
    <property type="match status" value="1"/>
</dbReference>
<dbReference type="GO" id="GO:0016757">
    <property type="term" value="F:glycosyltransferase activity"/>
    <property type="evidence" value="ECO:0007669"/>
    <property type="project" value="InterPro"/>
</dbReference>
<accession>A0A0G1RMF8</accession>
<feature type="domain" description="Glycosyltransferase subfamily 4-like N-terminal" evidence="3">
    <location>
        <begin position="15"/>
        <end position="162"/>
    </location>
</feature>
<dbReference type="Gene3D" id="3.40.50.2000">
    <property type="entry name" value="Glycogen Phosphorylase B"/>
    <property type="match status" value="2"/>
</dbReference>
<dbReference type="PANTHER" id="PTHR46401:SF2">
    <property type="entry name" value="GLYCOSYLTRANSFERASE WBBK-RELATED"/>
    <property type="match status" value="1"/>
</dbReference>
<keyword evidence="1 4" id="KW-0808">Transferase</keyword>
<evidence type="ECO:0000313" key="5">
    <source>
        <dbReference type="Proteomes" id="UP000034307"/>
    </source>
</evidence>
<evidence type="ECO:0000313" key="4">
    <source>
        <dbReference type="EMBL" id="KKU58534.1"/>
    </source>
</evidence>
<dbReference type="AlphaFoldDB" id="A0A0G1RMF8"/>
<reference evidence="4 5" key="1">
    <citation type="journal article" date="2015" name="Nature">
        <title>rRNA introns, odd ribosomes, and small enigmatic genomes across a large radiation of phyla.</title>
        <authorList>
            <person name="Brown C.T."/>
            <person name="Hug L.A."/>
            <person name="Thomas B.C."/>
            <person name="Sharon I."/>
            <person name="Castelle C.J."/>
            <person name="Singh A."/>
            <person name="Wilkins M.J."/>
            <person name="Williams K.H."/>
            <person name="Banfield J.F."/>
        </authorList>
    </citation>
    <scope>NUCLEOTIDE SEQUENCE [LARGE SCALE GENOMIC DNA]</scope>
</reference>
<dbReference type="Pfam" id="PF00534">
    <property type="entry name" value="Glycos_transf_1"/>
    <property type="match status" value="1"/>
</dbReference>
<gene>
    <name evidence="4" type="ORF">UX80_C0002G0069</name>
</gene>
<organism evidence="4 5">
    <name type="scientific">Candidatus Amesbacteria bacterium GW2011_GWA2_47_11b</name>
    <dbReference type="NCBI Taxonomy" id="1618358"/>
    <lineage>
        <taxon>Bacteria</taxon>
        <taxon>Candidatus Amesiibacteriota</taxon>
    </lineage>
</organism>
<dbReference type="InterPro" id="IPR028098">
    <property type="entry name" value="Glyco_trans_4-like_N"/>
</dbReference>
<evidence type="ECO:0000256" key="1">
    <source>
        <dbReference type="ARBA" id="ARBA00022679"/>
    </source>
</evidence>
<dbReference type="PANTHER" id="PTHR46401">
    <property type="entry name" value="GLYCOSYLTRANSFERASE WBBK-RELATED"/>
    <property type="match status" value="1"/>
</dbReference>
<comment type="caution">
    <text evidence="4">The sequence shown here is derived from an EMBL/GenBank/DDBJ whole genome shotgun (WGS) entry which is preliminary data.</text>
</comment>
<evidence type="ECO:0000259" key="3">
    <source>
        <dbReference type="Pfam" id="PF13439"/>
    </source>
</evidence>
<sequence length="328" mass="35726">MKVGIDVSAAIYGTGVSDYVINLVQNLPQSELVLFGSSLRRQADISALFPTAKTFPIPPTLLDIIWNQFHVLAVETLIGPVDILHSSDWTQPPARAKKLTTIHDLAPFIYPQETSSNIVAAHTRRMKWVVKECDRIICVTNNTASDLLRLFPSTASRIVVIPEALPARYISLTPQITKNANYVFAIGARQPRKNIDRLKQACAKLGQKLIIVGEGSDLGYVSDQNLVNYLAGASAFVYPSLYEGFGLPILEAFHFKVPVACSNTSSNPEIVGDAAVLFDPLSVDSMAAGITQAIKDRDQLVAAGSKQLAKFSWVKTAQQTLGVYNSLI</sequence>
<dbReference type="Pfam" id="PF13439">
    <property type="entry name" value="Glyco_transf_4"/>
    <property type="match status" value="1"/>
</dbReference>
<protein>
    <submittedName>
        <fullName evidence="4">Glycosyl transferase group 1</fullName>
    </submittedName>
</protein>
<name>A0A0G1RMF8_9BACT</name>
<dbReference type="CDD" id="cd03809">
    <property type="entry name" value="GT4_MtfB-like"/>
    <property type="match status" value="1"/>
</dbReference>
<dbReference type="EMBL" id="LCNO01000002">
    <property type="protein sequence ID" value="KKU58534.1"/>
    <property type="molecule type" value="Genomic_DNA"/>
</dbReference>
<dbReference type="STRING" id="1618358.UX80_C0002G0069"/>